<feature type="binding site" evidence="10">
    <location>
        <position position="315"/>
    </location>
    <ligand>
        <name>ATP</name>
        <dbReference type="ChEBI" id="CHEBI:30616"/>
    </ligand>
</feature>
<keyword evidence="9 10" id="KW-0030">Aminoacyl-tRNA synthetase</keyword>
<organism evidence="13 14">
    <name type="scientific">Microvirga subterranea</name>
    <dbReference type="NCBI Taxonomy" id="186651"/>
    <lineage>
        <taxon>Bacteria</taxon>
        <taxon>Pseudomonadati</taxon>
        <taxon>Pseudomonadota</taxon>
        <taxon>Alphaproteobacteria</taxon>
        <taxon>Hyphomicrobiales</taxon>
        <taxon>Methylobacteriaceae</taxon>
        <taxon>Microvirga</taxon>
    </lineage>
</organism>
<dbReference type="SUPFAM" id="SSF47323">
    <property type="entry name" value="Anticodon-binding domain of a subclass of class I aminoacyl-tRNA synthetases"/>
    <property type="match status" value="1"/>
</dbReference>
<dbReference type="InterPro" id="IPR015803">
    <property type="entry name" value="Cys-tRNA-ligase"/>
</dbReference>
<feature type="binding site" evidence="10">
    <location>
        <position position="283"/>
    </location>
    <ligand>
        <name>Zn(2+)</name>
        <dbReference type="ChEBI" id="CHEBI:29105"/>
    </ligand>
</feature>
<accession>A0A370HJV7</accession>
<feature type="binding site" evidence="10">
    <location>
        <position position="31"/>
    </location>
    <ligand>
        <name>Zn(2+)</name>
        <dbReference type="ChEBI" id="CHEBI:29105"/>
    </ligand>
</feature>
<dbReference type="PANTHER" id="PTHR10890">
    <property type="entry name" value="CYSTEINYL-TRNA SYNTHETASE"/>
    <property type="match status" value="1"/>
</dbReference>
<dbReference type="OrthoDB" id="9815130at2"/>
<dbReference type="RefSeq" id="WP_114770780.1">
    <property type="nucleotide sequence ID" value="NZ_QQBB01000005.1"/>
</dbReference>
<evidence type="ECO:0000256" key="1">
    <source>
        <dbReference type="ARBA" id="ARBA00005594"/>
    </source>
</evidence>
<dbReference type="EMBL" id="QQBB01000005">
    <property type="protein sequence ID" value="RDI58789.1"/>
    <property type="molecule type" value="Genomic_DNA"/>
</dbReference>
<keyword evidence="8 10" id="KW-0648">Protein biosynthesis</keyword>
<dbReference type="CDD" id="cd00672">
    <property type="entry name" value="CysRS_core"/>
    <property type="match status" value="1"/>
</dbReference>
<feature type="short sequence motif" description="'KMSKS' region" evidence="10">
    <location>
        <begin position="312"/>
        <end position="316"/>
    </location>
</feature>
<dbReference type="Pfam" id="PF01406">
    <property type="entry name" value="tRNA-synt_1e"/>
    <property type="match status" value="1"/>
</dbReference>
<feature type="domain" description="Cysteinyl-tRNA ligase anticodon binding" evidence="12">
    <location>
        <begin position="439"/>
        <end position="481"/>
    </location>
</feature>
<comment type="similarity">
    <text evidence="1 10">Belongs to the class-I aminoacyl-tRNA synthetase family.</text>
</comment>
<evidence type="ECO:0000259" key="12">
    <source>
        <dbReference type="Pfam" id="PF23493"/>
    </source>
</evidence>
<reference evidence="13 14" key="1">
    <citation type="submission" date="2018-07" db="EMBL/GenBank/DDBJ databases">
        <title>Genomic Encyclopedia of Type Strains, Phase IV (KMG-IV): sequencing the most valuable type-strain genomes for metagenomic binning, comparative biology and taxonomic classification.</title>
        <authorList>
            <person name="Goeker M."/>
        </authorList>
    </citation>
    <scope>NUCLEOTIDE SEQUENCE [LARGE SCALE GENOMIC DNA]</scope>
    <source>
        <strain evidence="13 14">DSM 14364</strain>
    </source>
</reference>
<evidence type="ECO:0000259" key="11">
    <source>
        <dbReference type="Pfam" id="PF01406"/>
    </source>
</evidence>
<dbReference type="InterPro" id="IPR032678">
    <property type="entry name" value="tRNA-synt_1_cat_dom"/>
</dbReference>
<dbReference type="GO" id="GO:0004817">
    <property type="term" value="F:cysteine-tRNA ligase activity"/>
    <property type="evidence" value="ECO:0007669"/>
    <property type="project" value="UniProtKB-UniRule"/>
</dbReference>
<dbReference type="InterPro" id="IPR056411">
    <property type="entry name" value="CysS_C"/>
</dbReference>
<comment type="cofactor">
    <cofactor evidence="10">
        <name>Zn(2+)</name>
        <dbReference type="ChEBI" id="CHEBI:29105"/>
    </cofactor>
    <text evidence="10">Binds 1 zinc ion per subunit.</text>
</comment>
<evidence type="ECO:0000256" key="9">
    <source>
        <dbReference type="ARBA" id="ARBA00023146"/>
    </source>
</evidence>
<dbReference type="GO" id="GO:0005524">
    <property type="term" value="F:ATP binding"/>
    <property type="evidence" value="ECO:0007669"/>
    <property type="project" value="UniProtKB-UniRule"/>
</dbReference>
<keyword evidence="5 10" id="KW-0547">Nucleotide-binding</keyword>
<comment type="caution">
    <text evidence="13">The sequence shown here is derived from an EMBL/GenBank/DDBJ whole genome shotgun (WGS) entry which is preliminary data.</text>
</comment>
<comment type="subcellular location">
    <subcellularLocation>
        <location evidence="10">Cytoplasm</location>
    </subcellularLocation>
</comment>
<evidence type="ECO:0000256" key="3">
    <source>
        <dbReference type="ARBA" id="ARBA00022598"/>
    </source>
</evidence>
<protein>
    <recommendedName>
        <fullName evidence="10">Cysteine--tRNA ligase</fullName>
        <ecNumber evidence="10">6.1.1.16</ecNumber>
    </recommendedName>
    <alternativeName>
        <fullName evidence="10">Cysteinyl-tRNA synthetase</fullName>
        <shortName evidence="10">CysRS</shortName>
    </alternativeName>
</protein>
<dbReference type="EC" id="6.1.1.16" evidence="10"/>
<name>A0A370HJV7_9HYPH</name>
<dbReference type="InterPro" id="IPR009080">
    <property type="entry name" value="tRNAsynth_Ia_anticodon-bd"/>
</dbReference>
<feature type="binding site" evidence="10">
    <location>
        <position position="239"/>
    </location>
    <ligand>
        <name>Zn(2+)</name>
        <dbReference type="ChEBI" id="CHEBI:29105"/>
    </ligand>
</feature>
<proteinExistence type="inferred from homology"/>
<dbReference type="SUPFAM" id="SSF52374">
    <property type="entry name" value="Nucleotidylyl transferase"/>
    <property type="match status" value="1"/>
</dbReference>
<evidence type="ECO:0000256" key="2">
    <source>
        <dbReference type="ARBA" id="ARBA00011245"/>
    </source>
</evidence>
<dbReference type="InterPro" id="IPR014729">
    <property type="entry name" value="Rossmann-like_a/b/a_fold"/>
</dbReference>
<keyword evidence="14" id="KW-1185">Reference proteome</keyword>
<evidence type="ECO:0000313" key="14">
    <source>
        <dbReference type="Proteomes" id="UP000254925"/>
    </source>
</evidence>
<evidence type="ECO:0000256" key="7">
    <source>
        <dbReference type="ARBA" id="ARBA00022840"/>
    </source>
</evidence>
<evidence type="ECO:0000256" key="5">
    <source>
        <dbReference type="ARBA" id="ARBA00022741"/>
    </source>
</evidence>
<dbReference type="HAMAP" id="MF_00041">
    <property type="entry name" value="Cys_tRNA_synth"/>
    <property type="match status" value="1"/>
</dbReference>
<sequence>MAPNLRLYNTLTRSKDVFVPIDPKNVRLYVCGPTVYDYAHIGNARPIIVFDLLFRLLRHVYGADAVTYVRNITDVDDKINARAAQDYPGLPHNEAIREVTRKTEGQFHADIRALGVLMPEDVNEAGRPPRFVEPRATEHIDEMRMIIERLLARGAAYVAEEHVLFSVAAMQTLPNVPKYGAFSKRSLDELLSGARVDVAPYKRDPMDFVLWKPSGPKDPAWPSPAGIATPGRPGWHIECSAMSWKHLVKAFETRLSCSDPSERETFDIHGGGIDLVFPHHENEIAQSCCAFDMPRMANVWMHNGFLQVEGEKMSKSLGNFFTIHDLLKDWPGEVLRFNMLRTHYRQPIDWTAKGLEESEKVLDRWYELAGEGTSAGLSEQVVEALSDDLNTPRMLAELHALDGQGAHEELGANLRALGFLAEGAAAWEARKRASLGVDPAVVEGLIAARKDARASKNWPESDRIRDELAKLNVVVKDNKDGTTTWEVAR</sequence>
<keyword evidence="10" id="KW-0963">Cytoplasm</keyword>
<dbReference type="Pfam" id="PF23493">
    <property type="entry name" value="CysS_C"/>
    <property type="match status" value="1"/>
</dbReference>
<evidence type="ECO:0000256" key="4">
    <source>
        <dbReference type="ARBA" id="ARBA00022723"/>
    </source>
</evidence>
<feature type="binding site" evidence="10">
    <location>
        <position position="279"/>
    </location>
    <ligand>
        <name>Zn(2+)</name>
        <dbReference type="ChEBI" id="CHEBI:29105"/>
    </ligand>
</feature>
<dbReference type="Gene3D" id="3.40.50.620">
    <property type="entry name" value="HUPs"/>
    <property type="match status" value="1"/>
</dbReference>
<dbReference type="PRINTS" id="PR00983">
    <property type="entry name" value="TRNASYNTHCYS"/>
</dbReference>
<keyword evidence="6 10" id="KW-0862">Zinc</keyword>
<dbReference type="Gene3D" id="1.20.120.1910">
    <property type="entry name" value="Cysteine-tRNA ligase, C-terminal anti-codon recognition domain"/>
    <property type="match status" value="1"/>
</dbReference>
<dbReference type="GO" id="GO:0008270">
    <property type="term" value="F:zinc ion binding"/>
    <property type="evidence" value="ECO:0007669"/>
    <property type="project" value="UniProtKB-UniRule"/>
</dbReference>
<comment type="catalytic activity">
    <reaction evidence="10">
        <text>tRNA(Cys) + L-cysteine + ATP = L-cysteinyl-tRNA(Cys) + AMP + diphosphate</text>
        <dbReference type="Rhea" id="RHEA:17773"/>
        <dbReference type="Rhea" id="RHEA-COMP:9661"/>
        <dbReference type="Rhea" id="RHEA-COMP:9679"/>
        <dbReference type="ChEBI" id="CHEBI:30616"/>
        <dbReference type="ChEBI" id="CHEBI:33019"/>
        <dbReference type="ChEBI" id="CHEBI:35235"/>
        <dbReference type="ChEBI" id="CHEBI:78442"/>
        <dbReference type="ChEBI" id="CHEBI:78517"/>
        <dbReference type="ChEBI" id="CHEBI:456215"/>
        <dbReference type="EC" id="6.1.1.16"/>
    </reaction>
</comment>
<dbReference type="AlphaFoldDB" id="A0A370HJV7"/>
<evidence type="ECO:0000256" key="10">
    <source>
        <dbReference type="HAMAP-Rule" id="MF_00041"/>
    </source>
</evidence>
<comment type="subunit">
    <text evidence="2 10">Monomer.</text>
</comment>
<dbReference type="GO" id="GO:0005829">
    <property type="term" value="C:cytosol"/>
    <property type="evidence" value="ECO:0007669"/>
    <property type="project" value="TreeGrafter"/>
</dbReference>
<dbReference type="NCBIfam" id="TIGR00435">
    <property type="entry name" value="cysS"/>
    <property type="match status" value="1"/>
</dbReference>
<evidence type="ECO:0000256" key="8">
    <source>
        <dbReference type="ARBA" id="ARBA00022917"/>
    </source>
</evidence>
<dbReference type="InterPro" id="IPR024909">
    <property type="entry name" value="Cys-tRNA/MSH_ligase"/>
</dbReference>
<dbReference type="PANTHER" id="PTHR10890:SF3">
    <property type="entry name" value="CYSTEINE--TRNA LIGASE, CYTOPLASMIC"/>
    <property type="match status" value="1"/>
</dbReference>
<keyword evidence="4 10" id="KW-0479">Metal-binding</keyword>
<evidence type="ECO:0000313" key="13">
    <source>
        <dbReference type="EMBL" id="RDI58789.1"/>
    </source>
</evidence>
<gene>
    <name evidence="10" type="primary">cysS</name>
    <name evidence="13" type="ORF">DES45_105313</name>
</gene>
<feature type="domain" description="tRNA synthetases class I catalytic" evidence="11">
    <location>
        <begin position="18"/>
        <end position="358"/>
    </location>
</feature>
<keyword evidence="7 10" id="KW-0067">ATP-binding</keyword>
<dbReference type="GO" id="GO:0006423">
    <property type="term" value="P:cysteinyl-tRNA aminoacylation"/>
    <property type="evidence" value="ECO:0007669"/>
    <property type="project" value="UniProtKB-UniRule"/>
</dbReference>
<dbReference type="Proteomes" id="UP000254925">
    <property type="component" value="Unassembled WGS sequence"/>
</dbReference>
<evidence type="ECO:0000256" key="6">
    <source>
        <dbReference type="ARBA" id="ARBA00022833"/>
    </source>
</evidence>
<keyword evidence="3 10" id="KW-0436">Ligase</keyword>
<feature type="short sequence motif" description="'HIGH' region" evidence="10">
    <location>
        <begin position="33"/>
        <end position="43"/>
    </location>
</feature>